<dbReference type="KEGG" id="ave:Arcve_1038"/>
<dbReference type="eggNOG" id="arCOG02289">
    <property type="taxonomic scope" value="Archaea"/>
</dbReference>
<dbReference type="EMBL" id="CP002588">
    <property type="protein sequence ID" value="AEA47049.1"/>
    <property type="molecule type" value="Genomic_DNA"/>
</dbReference>
<dbReference type="GeneID" id="10394151"/>
<organism evidence="1 2">
    <name type="scientific">Archaeoglobus veneficus (strain DSM 11195 / SNP6)</name>
    <dbReference type="NCBI Taxonomy" id="693661"/>
    <lineage>
        <taxon>Archaea</taxon>
        <taxon>Methanobacteriati</taxon>
        <taxon>Methanobacteriota</taxon>
        <taxon>Archaeoglobi</taxon>
        <taxon>Archaeoglobales</taxon>
        <taxon>Archaeoglobaceae</taxon>
        <taxon>Archaeoglobus</taxon>
    </lineage>
</organism>
<evidence type="ECO:0008006" key="3">
    <source>
        <dbReference type="Google" id="ProtNLM"/>
    </source>
</evidence>
<name>F2KT19_ARCVS</name>
<accession>F2KT19</accession>
<evidence type="ECO:0000313" key="2">
    <source>
        <dbReference type="Proteomes" id="UP000008136"/>
    </source>
</evidence>
<dbReference type="Pfam" id="PF02596">
    <property type="entry name" value="DUF169"/>
    <property type="match status" value="1"/>
</dbReference>
<dbReference type="PANTHER" id="PTHR37954">
    <property type="entry name" value="BLL4979 PROTEIN"/>
    <property type="match status" value="1"/>
</dbReference>
<dbReference type="PANTHER" id="PTHR37954:SF3">
    <property type="entry name" value="DUF169 DOMAIN-CONTAINING PROTEIN"/>
    <property type="match status" value="1"/>
</dbReference>
<evidence type="ECO:0000313" key="1">
    <source>
        <dbReference type="EMBL" id="AEA47049.1"/>
    </source>
</evidence>
<dbReference type="OrthoDB" id="89232at2157"/>
<keyword evidence="2" id="KW-1185">Reference proteome</keyword>
<dbReference type="Proteomes" id="UP000008136">
    <property type="component" value="Chromosome"/>
</dbReference>
<reference evidence="1 2" key="1">
    <citation type="submission" date="2011-03" db="EMBL/GenBank/DDBJ databases">
        <title>The complete genome of Archaeoglobus veneficus SNP6.</title>
        <authorList>
            <consortium name="US DOE Joint Genome Institute (JGI-PGF)"/>
            <person name="Lucas S."/>
            <person name="Copeland A."/>
            <person name="Lapidus A."/>
            <person name="Bruce D."/>
            <person name="Goodwin L."/>
            <person name="Pitluck S."/>
            <person name="Kyrpides N."/>
            <person name="Mavromatis K."/>
            <person name="Pagani I."/>
            <person name="Ivanova N."/>
            <person name="Mikhailova N."/>
            <person name="Lu M."/>
            <person name="Detter J.C."/>
            <person name="Tapia R."/>
            <person name="Han C."/>
            <person name="Land M."/>
            <person name="Hauser L."/>
            <person name="Markowitz V."/>
            <person name="Cheng J.-F."/>
            <person name="Hugenholtz P."/>
            <person name="Woyke T."/>
            <person name="Wu D."/>
            <person name="Spring S."/>
            <person name="Brambilla E."/>
            <person name="Klenk H.-P."/>
            <person name="Eisen J.A."/>
        </authorList>
    </citation>
    <scope>NUCLEOTIDE SEQUENCE [LARGE SCALE GENOMIC DNA]</scope>
    <source>
        <strain evidence="2">SNP6</strain>
    </source>
</reference>
<gene>
    <name evidence="1" type="ordered locus">Arcve_1038</name>
</gene>
<dbReference type="AlphaFoldDB" id="F2KT19"/>
<protein>
    <recommendedName>
        <fullName evidence="3">DUF169 domain-containing protein</fullName>
    </recommendedName>
</protein>
<sequence>MPECQSAGAVGEGGAGVAMDSELLLDDVKFAEYMLGKEKLSYADIVFVLRNLLRLKYYPVAVKFFFLEEELREFKEKAKYRIASKPLTFCHFSAASRQDGEVLLGTKERMGCSNARYIFGWKDFDEREIKSHLKYTKDHSQAERFVKTKPRLPEGLLAFATAPLHKATFEPDVVHIICDVLQTYHIYNDYASAFDIHPIQPNFMMNSAVCGGAVWTYNNRRINIVPMCSGSKTSGKTEQGEINVYIPGDQIEAVVRRLLERTKEWGGPSFPRTGKTYPGYDVCKLCPLLTFVEPEKIQDEE</sequence>
<dbReference type="RefSeq" id="WP_013683713.1">
    <property type="nucleotide sequence ID" value="NC_015320.1"/>
</dbReference>
<dbReference type="STRING" id="693661.Arcve_1038"/>
<dbReference type="HOGENOM" id="CLU_1072516_0_0_2"/>
<dbReference type="InterPro" id="IPR003748">
    <property type="entry name" value="DUF169"/>
</dbReference>
<proteinExistence type="predicted"/>